<proteinExistence type="predicted"/>
<dbReference type="Gene3D" id="1.25.40.10">
    <property type="entry name" value="Tetratricopeptide repeat domain"/>
    <property type="match status" value="3"/>
</dbReference>
<dbReference type="Proteomes" id="UP000192674">
    <property type="component" value="Unassembled WGS sequence"/>
</dbReference>
<sequence>MTTDDGVAVLAQARAALDSGDLSSARTLGERATELLAAECGAEHPDTANAQLLIASVHEQSGNFTEARRAATAALSTLDRYATNPLRAVAVLRVRAEIAVANLDRISGDLHAAHARMTRTLESLEPGDPLSAGVHNVLGIVGKFTGQFDEAEAHYHRALELHEPNSLGMAAILHNLGGLEHERGRPEAGIRWAERGLEIRRNVRPPDHPDIAADLGALGSLYLSAGRLDDAESAFRQAIEIFTAEYEIAVARGNLAHLQARQGRIDQAEENYRAALAGKQKALGDDHPDVAVTFHNLGVLLFDSGRQAEGHELVNRAHDLLIARFPADHPRVVAVARTLATL</sequence>
<dbReference type="PANTHER" id="PTHR45641:SF19">
    <property type="entry name" value="NEPHROCYSTIN-3"/>
    <property type="match status" value="1"/>
</dbReference>
<keyword evidence="2 3" id="KW-0802">TPR repeat</keyword>
<name>A0A1W2FIV0_KIBAR</name>
<dbReference type="PANTHER" id="PTHR45641">
    <property type="entry name" value="TETRATRICOPEPTIDE REPEAT PROTEIN (AFU_ORTHOLOGUE AFUA_6G03870)"/>
    <property type="match status" value="1"/>
</dbReference>
<dbReference type="EMBL" id="FWXV01000007">
    <property type="protein sequence ID" value="SMD21723.1"/>
    <property type="molecule type" value="Genomic_DNA"/>
</dbReference>
<dbReference type="SUPFAM" id="SSF48452">
    <property type="entry name" value="TPR-like"/>
    <property type="match status" value="1"/>
</dbReference>
<dbReference type="PROSITE" id="PS50005">
    <property type="entry name" value="TPR"/>
    <property type="match status" value="2"/>
</dbReference>
<dbReference type="AlphaFoldDB" id="A0A1W2FIV0"/>
<evidence type="ECO:0000313" key="5">
    <source>
        <dbReference type="Proteomes" id="UP000192674"/>
    </source>
</evidence>
<evidence type="ECO:0000313" key="4">
    <source>
        <dbReference type="EMBL" id="SMD21723.1"/>
    </source>
</evidence>
<evidence type="ECO:0000256" key="1">
    <source>
        <dbReference type="ARBA" id="ARBA00022737"/>
    </source>
</evidence>
<dbReference type="Pfam" id="PF13424">
    <property type="entry name" value="TPR_12"/>
    <property type="match status" value="3"/>
</dbReference>
<dbReference type="SMART" id="SM00028">
    <property type="entry name" value="TPR"/>
    <property type="match status" value="5"/>
</dbReference>
<dbReference type="InterPro" id="IPR019734">
    <property type="entry name" value="TPR_rpt"/>
</dbReference>
<protein>
    <submittedName>
        <fullName evidence="4">Tetratricopeptide repeat-containing protein</fullName>
    </submittedName>
</protein>
<keyword evidence="5" id="KW-1185">Reference proteome</keyword>
<reference evidence="4 5" key="1">
    <citation type="submission" date="2017-04" db="EMBL/GenBank/DDBJ databases">
        <authorList>
            <person name="Afonso C.L."/>
            <person name="Miller P.J."/>
            <person name="Scott M.A."/>
            <person name="Spackman E."/>
            <person name="Goraichik I."/>
            <person name="Dimitrov K.M."/>
            <person name="Suarez D.L."/>
            <person name="Swayne D.E."/>
        </authorList>
    </citation>
    <scope>NUCLEOTIDE SEQUENCE [LARGE SCALE GENOMIC DNA]</scope>
    <source>
        <strain evidence="4 5">DSM 43828</strain>
    </source>
</reference>
<feature type="repeat" description="TPR" evidence="3">
    <location>
        <begin position="212"/>
        <end position="245"/>
    </location>
</feature>
<organism evidence="4 5">
    <name type="scientific">Kibdelosporangium aridum</name>
    <dbReference type="NCBI Taxonomy" id="2030"/>
    <lineage>
        <taxon>Bacteria</taxon>
        <taxon>Bacillati</taxon>
        <taxon>Actinomycetota</taxon>
        <taxon>Actinomycetes</taxon>
        <taxon>Pseudonocardiales</taxon>
        <taxon>Pseudonocardiaceae</taxon>
        <taxon>Kibdelosporangium</taxon>
    </lineage>
</organism>
<feature type="repeat" description="TPR" evidence="3">
    <location>
        <begin position="132"/>
        <end position="165"/>
    </location>
</feature>
<dbReference type="InterPro" id="IPR011990">
    <property type="entry name" value="TPR-like_helical_dom_sf"/>
</dbReference>
<dbReference type="OrthoDB" id="3885120at2"/>
<evidence type="ECO:0000256" key="2">
    <source>
        <dbReference type="ARBA" id="ARBA00022803"/>
    </source>
</evidence>
<evidence type="ECO:0000256" key="3">
    <source>
        <dbReference type="PROSITE-ProRule" id="PRU00339"/>
    </source>
</evidence>
<dbReference type="SUPFAM" id="SSF81901">
    <property type="entry name" value="HCP-like"/>
    <property type="match status" value="1"/>
</dbReference>
<dbReference type="RefSeq" id="WP_160096885.1">
    <property type="nucleotide sequence ID" value="NZ_FWXV01000007.1"/>
</dbReference>
<accession>A0A1W2FIV0</accession>
<keyword evidence="1" id="KW-0677">Repeat</keyword>
<gene>
    <name evidence="4" type="ORF">SAMN05661093_07007</name>
</gene>